<name>A0A1I4UUQ5_9GAMM</name>
<organism evidence="1 2">
    <name type="scientific">Marinobacter pelagius</name>
    <dbReference type="NCBI Taxonomy" id="379482"/>
    <lineage>
        <taxon>Bacteria</taxon>
        <taxon>Pseudomonadati</taxon>
        <taxon>Pseudomonadota</taxon>
        <taxon>Gammaproteobacteria</taxon>
        <taxon>Pseudomonadales</taxon>
        <taxon>Marinobacteraceae</taxon>
        <taxon>Marinobacter</taxon>
    </lineage>
</organism>
<dbReference type="AlphaFoldDB" id="A0A1I4UUQ5"/>
<protein>
    <submittedName>
        <fullName evidence="1">Uncharacterized protein</fullName>
    </submittedName>
</protein>
<gene>
    <name evidence="1" type="ORF">SAMN04487961_1584</name>
</gene>
<reference evidence="2" key="1">
    <citation type="submission" date="2016-10" db="EMBL/GenBank/DDBJ databases">
        <authorList>
            <person name="Varghese N."/>
            <person name="Submissions S."/>
        </authorList>
    </citation>
    <scope>NUCLEOTIDE SEQUENCE [LARGE SCALE GENOMIC DNA]</scope>
    <source>
        <strain evidence="2">CGMCC 1.6775</strain>
    </source>
</reference>
<accession>A0A1I4UUQ5</accession>
<evidence type="ECO:0000313" key="2">
    <source>
        <dbReference type="Proteomes" id="UP000199339"/>
    </source>
</evidence>
<dbReference type="EMBL" id="FOUR01000003">
    <property type="protein sequence ID" value="SFM92628.1"/>
    <property type="molecule type" value="Genomic_DNA"/>
</dbReference>
<sequence length="64" mass="6836">MSGMTEGSAVETSLVPRHRRKRVIIAVLVFVAGLASVSWVGSASPYEQTANSADKSRAFSPNTR</sequence>
<proteinExistence type="predicted"/>
<dbReference type="Proteomes" id="UP000199339">
    <property type="component" value="Unassembled WGS sequence"/>
</dbReference>
<keyword evidence="2" id="KW-1185">Reference proteome</keyword>
<evidence type="ECO:0000313" key="1">
    <source>
        <dbReference type="EMBL" id="SFM92628.1"/>
    </source>
</evidence>